<comment type="cofactor">
    <cofactor evidence="1">
        <name>FAD</name>
        <dbReference type="ChEBI" id="CHEBI:57692"/>
    </cofactor>
</comment>
<comment type="similarity">
    <text evidence="3">Belongs to the FAD-dependent oxidoreductase 2 family. FRD/SDH subfamily.</text>
</comment>
<keyword evidence="16" id="KW-1185">Reference proteome</keyword>
<evidence type="ECO:0000256" key="1">
    <source>
        <dbReference type="ARBA" id="ARBA00001974"/>
    </source>
</evidence>
<dbReference type="InterPro" id="IPR036188">
    <property type="entry name" value="FAD/NAD-bd_sf"/>
</dbReference>
<dbReference type="PRINTS" id="PR00368">
    <property type="entry name" value="FADPNR"/>
</dbReference>
<dbReference type="SUPFAM" id="SSF51905">
    <property type="entry name" value="FAD/NAD(P)-binding domain"/>
    <property type="match status" value="1"/>
</dbReference>
<name>A0ABQ0C5A8_9PROT</name>
<dbReference type="SUPFAM" id="SSF56425">
    <property type="entry name" value="Succinate dehydrogenase/fumarate reductase flavoprotein, catalytic domain"/>
    <property type="match status" value="1"/>
</dbReference>
<evidence type="ECO:0000313" key="16">
    <source>
        <dbReference type="Proteomes" id="UP001628193"/>
    </source>
</evidence>
<evidence type="ECO:0000259" key="14">
    <source>
        <dbReference type="Pfam" id="PF02910"/>
    </source>
</evidence>
<dbReference type="PRINTS" id="PR00411">
    <property type="entry name" value="PNDRDTASEI"/>
</dbReference>
<dbReference type="EMBL" id="BAAFGK010000001">
    <property type="protein sequence ID" value="GAB0056080.1"/>
    <property type="molecule type" value="Genomic_DNA"/>
</dbReference>
<evidence type="ECO:0000256" key="10">
    <source>
        <dbReference type="ARBA" id="ARBA00023136"/>
    </source>
</evidence>
<evidence type="ECO:0000259" key="13">
    <source>
        <dbReference type="Pfam" id="PF00890"/>
    </source>
</evidence>
<evidence type="ECO:0000256" key="6">
    <source>
        <dbReference type="ARBA" id="ARBA00022630"/>
    </source>
</evidence>
<evidence type="ECO:0000256" key="3">
    <source>
        <dbReference type="ARBA" id="ARBA00008040"/>
    </source>
</evidence>
<keyword evidence="10" id="KW-0472">Membrane</keyword>
<protein>
    <recommendedName>
        <fullName evidence="4">succinate dehydrogenase</fullName>
        <ecNumber evidence="4">1.3.5.1</ecNumber>
    </recommendedName>
</protein>
<dbReference type="PROSITE" id="PS00504">
    <property type="entry name" value="FRD_SDH_FAD_BINDING"/>
    <property type="match status" value="1"/>
</dbReference>
<dbReference type="InterPro" id="IPR037099">
    <property type="entry name" value="Fum_R/Succ_DH_flav-like_C_sf"/>
</dbReference>
<keyword evidence="5" id="KW-0813">Transport</keyword>
<dbReference type="InterPro" id="IPR027477">
    <property type="entry name" value="Succ_DH/fumarate_Rdtase_cat_sf"/>
</dbReference>
<reference evidence="15 16" key="1">
    <citation type="submission" date="2024-09" db="EMBL/GenBank/DDBJ databases">
        <title>Draft genome sequence of Candidatus Magnetaquicoccaceae bacterium FCR-1.</title>
        <authorList>
            <person name="Shimoshige H."/>
            <person name="Shimamura S."/>
            <person name="Taoka A."/>
            <person name="Kobayashi H."/>
            <person name="Maekawa T."/>
        </authorList>
    </citation>
    <scope>NUCLEOTIDE SEQUENCE [LARGE SCALE GENOMIC DNA]</scope>
    <source>
        <strain evidence="15 16">FCR-1</strain>
    </source>
</reference>
<evidence type="ECO:0000256" key="2">
    <source>
        <dbReference type="ARBA" id="ARBA00004515"/>
    </source>
</evidence>
<feature type="domain" description="FAD-dependent oxidoreductase 2 FAD-binding" evidence="13">
    <location>
        <begin position="5"/>
        <end position="378"/>
    </location>
</feature>
<keyword evidence="7" id="KW-0274">FAD</keyword>
<evidence type="ECO:0000256" key="11">
    <source>
        <dbReference type="ARBA" id="ARBA00049220"/>
    </source>
</evidence>
<dbReference type="EC" id="1.3.5.1" evidence="4"/>
<feature type="region of interest" description="Disordered" evidence="12">
    <location>
        <begin position="506"/>
        <end position="528"/>
    </location>
</feature>
<comment type="caution">
    <text evidence="15">The sequence shown here is derived from an EMBL/GenBank/DDBJ whole genome shotgun (WGS) entry which is preliminary data.</text>
</comment>
<evidence type="ECO:0000256" key="7">
    <source>
        <dbReference type="ARBA" id="ARBA00022827"/>
    </source>
</evidence>
<evidence type="ECO:0000313" key="15">
    <source>
        <dbReference type="EMBL" id="GAB0056080.1"/>
    </source>
</evidence>
<accession>A0ABQ0C5A8</accession>
<dbReference type="Proteomes" id="UP001628193">
    <property type="component" value="Unassembled WGS sequence"/>
</dbReference>
<dbReference type="InterPro" id="IPR003952">
    <property type="entry name" value="FRD_SDH_FAD_BS"/>
</dbReference>
<comment type="subcellular location">
    <subcellularLocation>
        <location evidence="2">Cell inner membrane</location>
        <topology evidence="2">Peripheral membrane protein</topology>
        <orientation evidence="2">Cytoplasmic side</orientation>
    </subcellularLocation>
</comment>
<dbReference type="Pfam" id="PF02910">
    <property type="entry name" value="Succ_DH_flav_C"/>
    <property type="match status" value="1"/>
</dbReference>
<keyword evidence="8" id="KW-0249">Electron transport</keyword>
<dbReference type="GO" id="GO:0008177">
    <property type="term" value="F:succinate dehydrogenase (quinone) activity"/>
    <property type="evidence" value="ECO:0007669"/>
    <property type="project" value="UniProtKB-EC"/>
</dbReference>
<proteinExistence type="inferred from homology"/>
<keyword evidence="6" id="KW-0285">Flavoprotein</keyword>
<dbReference type="NCBIfam" id="TIGR01812">
    <property type="entry name" value="sdhA_frdA_Gneg"/>
    <property type="match status" value="1"/>
</dbReference>
<keyword evidence="9 15" id="KW-0560">Oxidoreductase</keyword>
<dbReference type="Gene3D" id="4.10.80.40">
    <property type="entry name" value="succinate dehydrogenase protein domain"/>
    <property type="match status" value="1"/>
</dbReference>
<sequence length="563" mass="60376">MQSHDLIIIGAGLAGMRAALEGVKAGIDVAIVTKIHPLRSHSCAAQGGINAAIDPQDSRDSHAYDTVKGADYIGDEDAIELMCQEAPEAILEMDRMGTPFSRIEGGLIAQRAFGGASFNRTCYAADRTGQVLLHTLWEQLVKAGVKVYQECSVMRLVTDRAGAVSGVVAYDIKTGALFGLRGKGVLMATGGYGRVFLSNTNATTNTGDGMALALRAGAPLADMEFVQFHPTGLRTSGILVTEGARGEGGYLINALGERFMGKYAPNKLELASRDVVSRAEQTEIIEGRGKNGAIFLDLRHLGAEKILERLPQIRQLSLDLEGVDAIHAPIPVRPTAHYSMGGIRTDKLGASPLPGLYAAGEAACVSVHGANRLGGNSLLDTIVFGKITGAHCAASVKKETFRDFDNSAVEAVRANLADLKARPNKGLRPSALHHRMAGAMNLHCGVFRTPEGLDAGVAEIAGWRDDYTRIHLDDHADDFNIDLLRAVELGYLIDLAECILRGAQARPESRGAHSRTDHPNRDDDNWRKHTLSHWDGSLGAVTLSHEPVRTVGKAEYAPKVRTY</sequence>
<evidence type="ECO:0000256" key="5">
    <source>
        <dbReference type="ARBA" id="ARBA00022448"/>
    </source>
</evidence>
<dbReference type="Gene3D" id="1.20.58.100">
    <property type="entry name" value="Fumarate reductase/succinate dehydrogenase flavoprotein-like, C-terminal domain"/>
    <property type="match status" value="1"/>
</dbReference>
<dbReference type="PIRSF" id="PIRSF000171">
    <property type="entry name" value="SDHA_APRA_LASPO"/>
    <property type="match status" value="1"/>
</dbReference>
<dbReference type="InterPro" id="IPR003953">
    <property type="entry name" value="FAD-dep_OxRdtase_2_FAD-bd"/>
</dbReference>
<gene>
    <name evidence="15" type="primary">sdhA</name>
    <name evidence="15" type="ORF">SIID45300_00380</name>
</gene>
<dbReference type="RefSeq" id="WP_420903790.1">
    <property type="nucleotide sequence ID" value="NZ_BAAFGK010000001.1"/>
</dbReference>
<organism evidence="15 16">
    <name type="scientific">Candidatus Magnetaquiglobus chichijimensis</name>
    <dbReference type="NCBI Taxonomy" id="3141448"/>
    <lineage>
        <taxon>Bacteria</taxon>
        <taxon>Pseudomonadati</taxon>
        <taxon>Pseudomonadota</taxon>
        <taxon>Magnetococcia</taxon>
        <taxon>Magnetococcales</taxon>
        <taxon>Candidatus Magnetaquicoccaceae</taxon>
        <taxon>Candidatus Magnetaquiglobus</taxon>
    </lineage>
</organism>
<evidence type="ECO:0000256" key="12">
    <source>
        <dbReference type="SAM" id="MobiDB-lite"/>
    </source>
</evidence>
<feature type="domain" description="Fumarate reductase/succinate dehydrogenase flavoprotein-like C-terminal" evidence="14">
    <location>
        <begin position="433"/>
        <end position="563"/>
    </location>
</feature>
<dbReference type="Gene3D" id="3.90.700.10">
    <property type="entry name" value="Succinate dehydrogenase/fumarate reductase flavoprotein, catalytic domain"/>
    <property type="match status" value="1"/>
</dbReference>
<feature type="compositionally biased region" description="Basic and acidic residues" evidence="12">
    <location>
        <begin position="507"/>
        <end position="527"/>
    </location>
</feature>
<dbReference type="Gene3D" id="3.50.50.60">
    <property type="entry name" value="FAD/NAD(P)-binding domain"/>
    <property type="match status" value="1"/>
</dbReference>
<dbReference type="InterPro" id="IPR015939">
    <property type="entry name" value="Fum_Rdtase/Succ_DH_flav-like_C"/>
</dbReference>
<dbReference type="InterPro" id="IPR014006">
    <property type="entry name" value="Succ_Dhase_FrdA_Gneg"/>
</dbReference>
<dbReference type="PANTHER" id="PTHR11632:SF51">
    <property type="entry name" value="SUCCINATE DEHYDROGENASE [UBIQUINONE] FLAVOPROTEIN SUBUNIT, MITOCHONDRIAL"/>
    <property type="match status" value="1"/>
</dbReference>
<evidence type="ECO:0000256" key="8">
    <source>
        <dbReference type="ARBA" id="ARBA00022982"/>
    </source>
</evidence>
<dbReference type="InterPro" id="IPR030664">
    <property type="entry name" value="SdhA/FrdA/AprA"/>
</dbReference>
<comment type="catalytic activity">
    <reaction evidence="11">
        <text>a quinone + succinate = fumarate + a quinol</text>
        <dbReference type="Rhea" id="RHEA:40523"/>
        <dbReference type="ChEBI" id="CHEBI:24646"/>
        <dbReference type="ChEBI" id="CHEBI:29806"/>
        <dbReference type="ChEBI" id="CHEBI:30031"/>
        <dbReference type="ChEBI" id="CHEBI:132124"/>
        <dbReference type="EC" id="1.3.5.1"/>
    </reaction>
</comment>
<dbReference type="PANTHER" id="PTHR11632">
    <property type="entry name" value="SUCCINATE DEHYDROGENASE 2 FLAVOPROTEIN SUBUNIT"/>
    <property type="match status" value="1"/>
</dbReference>
<evidence type="ECO:0000256" key="9">
    <source>
        <dbReference type="ARBA" id="ARBA00023002"/>
    </source>
</evidence>
<evidence type="ECO:0000256" key="4">
    <source>
        <dbReference type="ARBA" id="ARBA00012792"/>
    </source>
</evidence>
<dbReference type="Pfam" id="PF00890">
    <property type="entry name" value="FAD_binding_2"/>
    <property type="match status" value="1"/>
</dbReference>
<dbReference type="SUPFAM" id="SSF46977">
    <property type="entry name" value="Succinate dehydrogenase/fumarate reductase flavoprotein C-terminal domain"/>
    <property type="match status" value="1"/>
</dbReference>